<dbReference type="Proteomes" id="UP000696485">
    <property type="component" value="Unassembled WGS sequence"/>
</dbReference>
<gene>
    <name evidence="2" type="ORF">BG006_007579</name>
</gene>
<sequence length="240" mass="26361">MKDLTAAELALEALLESRLEILTARINKLHEDSHQLYTSTQALSSAFQAKFKRVYYVEDHLLRLQGKPGLSDQYLENGSQPSKGVNSKDLENFKMGVKTLRRKFQAAGAVASTVGWWRHLKEKNPNKVNLAVVPPAPTVVETHVKTAKETPPVLTIETTLPVEPPSEALMSPNTKRKNTLALQQIFSSPPPSSAKPLHQHYITSPSSERANPALGLYSPPLSPKGTGPINSLMRGLSLRS</sequence>
<organism evidence="2 3">
    <name type="scientific">Podila minutissima</name>
    <dbReference type="NCBI Taxonomy" id="64525"/>
    <lineage>
        <taxon>Eukaryota</taxon>
        <taxon>Fungi</taxon>
        <taxon>Fungi incertae sedis</taxon>
        <taxon>Mucoromycota</taxon>
        <taxon>Mortierellomycotina</taxon>
        <taxon>Mortierellomycetes</taxon>
        <taxon>Mortierellales</taxon>
        <taxon>Mortierellaceae</taxon>
        <taxon>Podila</taxon>
    </lineage>
</organism>
<reference evidence="2" key="1">
    <citation type="journal article" date="2020" name="Fungal Divers.">
        <title>Resolving the Mortierellaceae phylogeny through synthesis of multi-gene phylogenetics and phylogenomics.</title>
        <authorList>
            <person name="Vandepol N."/>
            <person name="Liber J."/>
            <person name="Desiro A."/>
            <person name="Na H."/>
            <person name="Kennedy M."/>
            <person name="Barry K."/>
            <person name="Grigoriev I.V."/>
            <person name="Miller A.N."/>
            <person name="O'Donnell K."/>
            <person name="Stajich J.E."/>
            <person name="Bonito G."/>
        </authorList>
    </citation>
    <scope>NUCLEOTIDE SEQUENCE</scope>
    <source>
        <strain evidence="2">NVP1</strain>
    </source>
</reference>
<keyword evidence="3" id="KW-1185">Reference proteome</keyword>
<name>A0A9P5SLA6_9FUNG</name>
<accession>A0A9P5SLA6</accession>
<evidence type="ECO:0000313" key="3">
    <source>
        <dbReference type="Proteomes" id="UP000696485"/>
    </source>
</evidence>
<feature type="region of interest" description="Disordered" evidence="1">
    <location>
        <begin position="204"/>
        <end position="229"/>
    </location>
</feature>
<evidence type="ECO:0000313" key="2">
    <source>
        <dbReference type="EMBL" id="KAF9329316.1"/>
    </source>
</evidence>
<comment type="caution">
    <text evidence="2">The sequence shown here is derived from an EMBL/GenBank/DDBJ whole genome shotgun (WGS) entry which is preliminary data.</text>
</comment>
<protein>
    <submittedName>
        <fullName evidence="2">Uncharacterized protein</fullName>
    </submittedName>
</protein>
<proteinExistence type="predicted"/>
<dbReference type="AlphaFoldDB" id="A0A9P5SLA6"/>
<evidence type="ECO:0000256" key="1">
    <source>
        <dbReference type="SAM" id="MobiDB-lite"/>
    </source>
</evidence>
<dbReference type="EMBL" id="JAAAUY010000485">
    <property type="protein sequence ID" value="KAF9329316.1"/>
    <property type="molecule type" value="Genomic_DNA"/>
</dbReference>